<feature type="domain" description="Tyr recombinase" evidence="4">
    <location>
        <begin position="220"/>
        <end position="401"/>
    </location>
</feature>
<dbReference type="RefSeq" id="WP_282335426.1">
    <property type="nucleotide sequence ID" value="NZ_JASBRG010000007.1"/>
</dbReference>
<protein>
    <submittedName>
        <fullName evidence="5">Site-specific integrase</fullName>
    </submittedName>
</protein>
<dbReference type="SUPFAM" id="SSF56349">
    <property type="entry name" value="DNA breaking-rejoining enzymes"/>
    <property type="match status" value="1"/>
</dbReference>
<organism evidence="5 6">
    <name type="scientific">Pinibacter soli</name>
    <dbReference type="NCBI Taxonomy" id="3044211"/>
    <lineage>
        <taxon>Bacteria</taxon>
        <taxon>Pseudomonadati</taxon>
        <taxon>Bacteroidota</taxon>
        <taxon>Chitinophagia</taxon>
        <taxon>Chitinophagales</taxon>
        <taxon>Chitinophagaceae</taxon>
        <taxon>Pinibacter</taxon>
    </lineage>
</organism>
<dbReference type="EMBL" id="JASBRG010000007">
    <property type="protein sequence ID" value="MDI3321315.1"/>
    <property type="molecule type" value="Genomic_DNA"/>
</dbReference>
<dbReference type="Gene3D" id="1.10.150.130">
    <property type="match status" value="1"/>
</dbReference>
<dbReference type="InterPro" id="IPR050090">
    <property type="entry name" value="Tyrosine_recombinase_XerCD"/>
</dbReference>
<reference evidence="5 6" key="1">
    <citation type="submission" date="2023-05" db="EMBL/GenBank/DDBJ databases">
        <title>Genome sequence of Pinibacter sp. MAH-24.</title>
        <authorList>
            <person name="Huq M.A."/>
        </authorList>
    </citation>
    <scope>NUCLEOTIDE SEQUENCE [LARGE SCALE GENOMIC DNA]</scope>
    <source>
        <strain evidence="5 6">MAH-24</strain>
    </source>
</reference>
<dbReference type="InterPro" id="IPR013762">
    <property type="entry name" value="Integrase-like_cat_sf"/>
</dbReference>
<dbReference type="InterPro" id="IPR002104">
    <property type="entry name" value="Integrase_catalytic"/>
</dbReference>
<dbReference type="InterPro" id="IPR035386">
    <property type="entry name" value="Arm-DNA-bind_5"/>
</dbReference>
<evidence type="ECO:0000256" key="2">
    <source>
        <dbReference type="ARBA" id="ARBA00023125"/>
    </source>
</evidence>
<dbReference type="InterPro" id="IPR025269">
    <property type="entry name" value="SAM-like_dom"/>
</dbReference>
<evidence type="ECO:0000259" key="4">
    <source>
        <dbReference type="PROSITE" id="PS51898"/>
    </source>
</evidence>
<dbReference type="InterPro" id="IPR010998">
    <property type="entry name" value="Integrase_recombinase_N"/>
</dbReference>
<dbReference type="PANTHER" id="PTHR30349">
    <property type="entry name" value="PHAGE INTEGRASE-RELATED"/>
    <property type="match status" value="1"/>
</dbReference>
<dbReference type="Pfam" id="PF13102">
    <property type="entry name" value="Phage_int_SAM_5"/>
    <property type="match status" value="1"/>
</dbReference>
<comment type="caution">
    <text evidence="5">The sequence shown here is derived from an EMBL/GenBank/DDBJ whole genome shotgun (WGS) entry which is preliminary data.</text>
</comment>
<evidence type="ECO:0000313" key="6">
    <source>
        <dbReference type="Proteomes" id="UP001226434"/>
    </source>
</evidence>
<name>A0ABT6RG04_9BACT</name>
<dbReference type="CDD" id="cd01185">
    <property type="entry name" value="INTN1_C_like"/>
    <property type="match status" value="1"/>
</dbReference>
<evidence type="ECO:0000256" key="1">
    <source>
        <dbReference type="ARBA" id="ARBA00008857"/>
    </source>
</evidence>
<evidence type="ECO:0000256" key="3">
    <source>
        <dbReference type="ARBA" id="ARBA00023172"/>
    </source>
</evidence>
<accession>A0ABT6RG04</accession>
<keyword evidence="2" id="KW-0238">DNA-binding</keyword>
<dbReference type="Proteomes" id="UP001226434">
    <property type="component" value="Unassembled WGS sequence"/>
</dbReference>
<keyword evidence="3" id="KW-0233">DNA recombination</keyword>
<keyword evidence="6" id="KW-1185">Reference proteome</keyword>
<proteinExistence type="inferred from homology"/>
<dbReference type="PANTHER" id="PTHR30349:SF64">
    <property type="entry name" value="PROPHAGE INTEGRASE INTD-RELATED"/>
    <property type="match status" value="1"/>
</dbReference>
<dbReference type="Gene3D" id="1.10.443.10">
    <property type="entry name" value="Intergrase catalytic core"/>
    <property type="match status" value="1"/>
</dbReference>
<comment type="similarity">
    <text evidence="1">Belongs to the 'phage' integrase family.</text>
</comment>
<dbReference type="Pfam" id="PF00589">
    <property type="entry name" value="Phage_integrase"/>
    <property type="match status" value="1"/>
</dbReference>
<gene>
    <name evidence="5" type="ORF">QJ048_16080</name>
</gene>
<dbReference type="InterPro" id="IPR011010">
    <property type="entry name" value="DNA_brk_join_enz"/>
</dbReference>
<dbReference type="Pfam" id="PF17293">
    <property type="entry name" value="Arm-DNA-bind_5"/>
    <property type="match status" value="1"/>
</dbReference>
<dbReference type="PROSITE" id="PS51898">
    <property type="entry name" value="TYR_RECOMBINASE"/>
    <property type="match status" value="1"/>
</dbReference>
<evidence type="ECO:0000313" key="5">
    <source>
        <dbReference type="EMBL" id="MDI3321315.1"/>
    </source>
</evidence>
<sequence>MRTEHSFSVDFIVRVDRTIKEKADVFARITVDGIIREISIKQKVNLDEWDSKREQVKGNSITAKETNRYISCIRFLITEKYRILRDKDLTVTADTVKDAYLEKQTRTKTGHTLNELISYHYKIYADQLEEGTMKNYRTTAEYLKQFLKQELRKEDVYLIELDYQFLTNVEYFIRHRPIKKHDPCEGNGVYKHLERIKKMIRWAKKLGWISSNPFEDYELKFKKTKRKKLHIDELINIENQSFGNPKLEFVKDLFVFSCYTGLAYADVIKLSEKDFYVSNDGKRWLTTYRKKSDELSPVPLLEIACEIIDRYKCLPASIANGTVFPKTSNQEVNRNLKIIAEICGIKKELTFHIARHTFGTTVTLKNNVPIETVSKMLDHSKLTTTLIYAEVDEEKIEEDMLGVELRLRQKKLKRSE</sequence>